<sequence>MTRKADMAGKPEKTVTITVNQDDHAVAREKIFYEEVVALYLSDGGSGSNEYLIKYSRGNSGNVSGTLAPGNEVMVKDGMRFRVSGTGES</sequence>
<protein>
    <recommendedName>
        <fullName evidence="1">Multi-ubiquitin domain-containing protein</fullName>
    </recommendedName>
</protein>
<keyword evidence="3" id="KW-1185">Reference proteome</keyword>
<reference evidence="2 3" key="1">
    <citation type="submission" date="2019-05" db="EMBL/GenBank/DDBJ databases">
        <title>Marivita sp. nov. isolated from sea sediment.</title>
        <authorList>
            <person name="Kim W."/>
        </authorList>
    </citation>
    <scope>NUCLEOTIDE SEQUENCE [LARGE SCALE GENOMIC DNA]</scope>
    <source>
        <strain evidence="2 3">CAU 1492</strain>
    </source>
</reference>
<dbReference type="Proteomes" id="UP001191082">
    <property type="component" value="Unassembled WGS sequence"/>
</dbReference>
<name>A0ABY2WZV8_9RHOB</name>
<dbReference type="EMBL" id="VCPC01000007">
    <property type="protein sequence ID" value="TMV08171.1"/>
    <property type="molecule type" value="Genomic_DNA"/>
</dbReference>
<evidence type="ECO:0000259" key="1">
    <source>
        <dbReference type="Pfam" id="PF14452"/>
    </source>
</evidence>
<comment type="caution">
    <text evidence="2">The sequence shown here is derived from an EMBL/GenBank/DDBJ whole genome shotgun (WGS) entry which is preliminary data.</text>
</comment>
<dbReference type="InterPro" id="IPR027802">
    <property type="entry name" value="Multi-ubiquitin_dom"/>
</dbReference>
<feature type="domain" description="Multi-ubiquitin" evidence="1">
    <location>
        <begin position="15"/>
        <end position="86"/>
    </location>
</feature>
<proteinExistence type="predicted"/>
<evidence type="ECO:0000313" key="3">
    <source>
        <dbReference type="Proteomes" id="UP001191082"/>
    </source>
</evidence>
<accession>A0ABY2WZV8</accession>
<dbReference type="Pfam" id="PF14452">
    <property type="entry name" value="Multi_ubiq"/>
    <property type="match status" value="1"/>
</dbReference>
<gene>
    <name evidence="2" type="ORF">FGK64_20960</name>
</gene>
<evidence type="ECO:0000313" key="2">
    <source>
        <dbReference type="EMBL" id="TMV08171.1"/>
    </source>
</evidence>
<organism evidence="2 3">
    <name type="scientific">Arenibacterium halophilum</name>
    <dbReference type="NCBI Taxonomy" id="2583821"/>
    <lineage>
        <taxon>Bacteria</taxon>
        <taxon>Pseudomonadati</taxon>
        <taxon>Pseudomonadota</taxon>
        <taxon>Alphaproteobacteria</taxon>
        <taxon>Rhodobacterales</taxon>
        <taxon>Paracoccaceae</taxon>
        <taxon>Arenibacterium</taxon>
    </lineage>
</organism>